<evidence type="ECO:0000256" key="1">
    <source>
        <dbReference type="SAM" id="MobiDB-lite"/>
    </source>
</evidence>
<keyword evidence="3" id="KW-1185">Reference proteome</keyword>
<dbReference type="EMBL" id="BAABBW010000001">
    <property type="protein sequence ID" value="GAA4167582.1"/>
    <property type="molecule type" value="Genomic_DNA"/>
</dbReference>
<evidence type="ECO:0000313" key="3">
    <source>
        <dbReference type="Proteomes" id="UP001501079"/>
    </source>
</evidence>
<dbReference type="RefSeq" id="WP_344751332.1">
    <property type="nucleotide sequence ID" value="NZ_BAABBW010000001.1"/>
</dbReference>
<feature type="compositionally biased region" description="Acidic residues" evidence="1">
    <location>
        <begin position="1"/>
        <end position="15"/>
    </location>
</feature>
<sequence>MTDEPENRDEEDAETEESKAAEEEAEPVEPHVSSAPPTEAIILKSSD</sequence>
<comment type="caution">
    <text evidence="2">The sequence shown here is derived from an EMBL/GenBank/DDBJ whole genome shotgun (WGS) entry which is preliminary data.</text>
</comment>
<feature type="region of interest" description="Disordered" evidence="1">
    <location>
        <begin position="1"/>
        <end position="47"/>
    </location>
</feature>
<name>A0ABP7ZPY4_9MICO</name>
<protein>
    <submittedName>
        <fullName evidence="2">Uncharacterized protein</fullName>
    </submittedName>
</protein>
<organism evidence="2 3">
    <name type="scientific">Gryllotalpicola koreensis</name>
    <dbReference type="NCBI Taxonomy" id="993086"/>
    <lineage>
        <taxon>Bacteria</taxon>
        <taxon>Bacillati</taxon>
        <taxon>Actinomycetota</taxon>
        <taxon>Actinomycetes</taxon>
        <taxon>Micrococcales</taxon>
        <taxon>Microbacteriaceae</taxon>
        <taxon>Gryllotalpicola</taxon>
    </lineage>
</organism>
<dbReference type="Proteomes" id="UP001501079">
    <property type="component" value="Unassembled WGS sequence"/>
</dbReference>
<accession>A0ABP7ZPY4</accession>
<proteinExistence type="predicted"/>
<reference evidence="3" key="1">
    <citation type="journal article" date="2019" name="Int. J. Syst. Evol. Microbiol.">
        <title>The Global Catalogue of Microorganisms (GCM) 10K type strain sequencing project: providing services to taxonomists for standard genome sequencing and annotation.</title>
        <authorList>
            <consortium name="The Broad Institute Genomics Platform"/>
            <consortium name="The Broad Institute Genome Sequencing Center for Infectious Disease"/>
            <person name="Wu L."/>
            <person name="Ma J."/>
        </authorList>
    </citation>
    <scope>NUCLEOTIDE SEQUENCE [LARGE SCALE GENOMIC DNA]</scope>
    <source>
        <strain evidence="3">JCM 17591</strain>
    </source>
</reference>
<evidence type="ECO:0000313" key="2">
    <source>
        <dbReference type="EMBL" id="GAA4167582.1"/>
    </source>
</evidence>
<gene>
    <name evidence="2" type="ORF">GCM10022287_01350</name>
</gene>